<dbReference type="AlphaFoldDB" id="A0A409W5C2"/>
<dbReference type="PRINTS" id="PR00318">
    <property type="entry name" value="GPROTEINA"/>
</dbReference>
<dbReference type="Gene3D" id="3.40.50.300">
    <property type="entry name" value="P-loop containing nucleotide triphosphate hydrolases"/>
    <property type="match status" value="2"/>
</dbReference>
<comment type="caution">
    <text evidence="8">The sequence shown here is derived from an EMBL/GenBank/DDBJ whole genome shotgun (WGS) entry which is preliminary data.</text>
</comment>
<evidence type="ECO:0000256" key="6">
    <source>
        <dbReference type="PIRSR" id="PIRSR601019-2"/>
    </source>
</evidence>
<keyword evidence="1 6" id="KW-0479">Metal-binding</keyword>
<evidence type="ECO:0008006" key="10">
    <source>
        <dbReference type="Google" id="ProtNLM"/>
    </source>
</evidence>
<evidence type="ECO:0000256" key="4">
    <source>
        <dbReference type="ARBA" id="ARBA00023224"/>
    </source>
</evidence>
<evidence type="ECO:0000313" key="9">
    <source>
        <dbReference type="Proteomes" id="UP000284706"/>
    </source>
</evidence>
<keyword evidence="4" id="KW-0807">Transducer</keyword>
<feature type="region of interest" description="Disordered" evidence="7">
    <location>
        <begin position="224"/>
        <end position="255"/>
    </location>
</feature>
<dbReference type="GO" id="GO:0003924">
    <property type="term" value="F:GTPase activity"/>
    <property type="evidence" value="ECO:0007669"/>
    <property type="project" value="InterPro"/>
</dbReference>
<dbReference type="FunFam" id="3.40.50.300:FF:000692">
    <property type="entry name" value="Guanine nucleotide-binding protein subunit alpha"/>
    <property type="match status" value="1"/>
</dbReference>
<gene>
    <name evidence="8" type="ORF">CVT26_010851</name>
</gene>
<evidence type="ECO:0000256" key="2">
    <source>
        <dbReference type="ARBA" id="ARBA00022741"/>
    </source>
</evidence>
<feature type="binding site" evidence="5">
    <location>
        <begin position="344"/>
        <end position="350"/>
    </location>
    <ligand>
        <name>GTP</name>
        <dbReference type="ChEBI" id="CHEBI:37565"/>
    </ligand>
</feature>
<keyword evidence="3 5" id="KW-0342">GTP-binding</keyword>
<dbReference type="PANTHER" id="PTHR10218:SF360">
    <property type="entry name" value="GUANINE NUCLEOTIDE-BINDING PROTEIN SUBUNIT ALPHA HOMOLOG"/>
    <property type="match status" value="1"/>
</dbReference>
<dbReference type="PROSITE" id="PS51882">
    <property type="entry name" value="G_ALPHA"/>
    <property type="match status" value="1"/>
</dbReference>
<dbReference type="InterPro" id="IPR001019">
    <property type="entry name" value="Gprotein_alpha_su"/>
</dbReference>
<feature type="binding site" evidence="5">
    <location>
        <position position="504"/>
    </location>
    <ligand>
        <name>GTP</name>
        <dbReference type="ChEBI" id="CHEBI:37565"/>
    </ligand>
</feature>
<dbReference type="GO" id="GO:0031683">
    <property type="term" value="F:G-protein beta/gamma-subunit complex binding"/>
    <property type="evidence" value="ECO:0007669"/>
    <property type="project" value="InterPro"/>
</dbReference>
<dbReference type="GO" id="GO:0001664">
    <property type="term" value="F:G protein-coupled receptor binding"/>
    <property type="evidence" value="ECO:0007669"/>
    <property type="project" value="TreeGrafter"/>
</dbReference>
<dbReference type="InParanoid" id="A0A409W5C2"/>
<evidence type="ECO:0000256" key="3">
    <source>
        <dbReference type="ARBA" id="ARBA00023134"/>
    </source>
</evidence>
<dbReference type="Proteomes" id="UP000284706">
    <property type="component" value="Unassembled WGS sequence"/>
</dbReference>
<dbReference type="Gene3D" id="1.10.400.10">
    <property type="entry name" value="GI Alpha 1, domain 2-like"/>
    <property type="match status" value="1"/>
</dbReference>
<proteinExistence type="predicted"/>
<dbReference type="InterPro" id="IPR011025">
    <property type="entry name" value="GproteinA_insert"/>
</dbReference>
<dbReference type="STRING" id="231916.A0A409W5C2"/>
<dbReference type="SMART" id="SM00275">
    <property type="entry name" value="G_alpha"/>
    <property type="match status" value="1"/>
</dbReference>
<protein>
    <recommendedName>
        <fullName evidence="10">G-alpha-domain-containing protein</fullName>
    </recommendedName>
</protein>
<evidence type="ECO:0000313" key="8">
    <source>
        <dbReference type="EMBL" id="PPQ73720.1"/>
    </source>
</evidence>
<feature type="binding site" evidence="5">
    <location>
        <begin position="443"/>
        <end position="446"/>
    </location>
    <ligand>
        <name>GTP</name>
        <dbReference type="ChEBI" id="CHEBI:37565"/>
    </ligand>
</feature>
<evidence type="ECO:0000256" key="1">
    <source>
        <dbReference type="ARBA" id="ARBA00022723"/>
    </source>
</evidence>
<dbReference type="InterPro" id="IPR027417">
    <property type="entry name" value="P-loop_NTPase"/>
</dbReference>
<dbReference type="GO" id="GO:0005525">
    <property type="term" value="F:GTP binding"/>
    <property type="evidence" value="ECO:0007669"/>
    <property type="project" value="UniProtKB-KW"/>
</dbReference>
<dbReference type="GO" id="GO:0046872">
    <property type="term" value="F:metal ion binding"/>
    <property type="evidence" value="ECO:0007669"/>
    <property type="project" value="UniProtKB-KW"/>
</dbReference>
<dbReference type="SUPFAM" id="SSF47895">
    <property type="entry name" value="Transducin (alpha subunit), insertion domain"/>
    <property type="match status" value="1"/>
</dbReference>
<dbReference type="Pfam" id="PF00503">
    <property type="entry name" value="G-alpha"/>
    <property type="match status" value="1"/>
</dbReference>
<reference evidence="8 9" key="1">
    <citation type="journal article" date="2018" name="Evol. Lett.">
        <title>Horizontal gene cluster transfer increased hallucinogenic mushroom diversity.</title>
        <authorList>
            <person name="Reynolds H.T."/>
            <person name="Vijayakumar V."/>
            <person name="Gluck-Thaler E."/>
            <person name="Korotkin H.B."/>
            <person name="Matheny P.B."/>
            <person name="Slot J.C."/>
        </authorList>
    </citation>
    <scope>NUCLEOTIDE SEQUENCE [LARGE SCALE GENOMIC DNA]</scope>
    <source>
        <strain evidence="8 9">SRW20</strain>
    </source>
</reference>
<dbReference type="PANTHER" id="PTHR10218">
    <property type="entry name" value="GTP-BINDING PROTEIN ALPHA SUBUNIT"/>
    <property type="match status" value="1"/>
</dbReference>
<evidence type="ECO:0000256" key="7">
    <source>
        <dbReference type="SAM" id="MobiDB-lite"/>
    </source>
</evidence>
<dbReference type="GO" id="GO:0005834">
    <property type="term" value="C:heterotrimeric G-protein complex"/>
    <property type="evidence" value="ECO:0007669"/>
    <property type="project" value="TreeGrafter"/>
</dbReference>
<keyword evidence="9" id="KW-1185">Reference proteome</keyword>
<dbReference type="GO" id="GO:0005737">
    <property type="term" value="C:cytoplasm"/>
    <property type="evidence" value="ECO:0007669"/>
    <property type="project" value="TreeGrafter"/>
</dbReference>
<dbReference type="GO" id="GO:0007188">
    <property type="term" value="P:adenylate cyclase-modulating G protein-coupled receptor signaling pathway"/>
    <property type="evidence" value="ECO:0007669"/>
    <property type="project" value="TreeGrafter"/>
</dbReference>
<organism evidence="8 9">
    <name type="scientific">Gymnopilus dilepis</name>
    <dbReference type="NCBI Taxonomy" id="231916"/>
    <lineage>
        <taxon>Eukaryota</taxon>
        <taxon>Fungi</taxon>
        <taxon>Dikarya</taxon>
        <taxon>Basidiomycota</taxon>
        <taxon>Agaricomycotina</taxon>
        <taxon>Agaricomycetes</taxon>
        <taxon>Agaricomycetidae</taxon>
        <taxon>Agaricales</taxon>
        <taxon>Agaricineae</taxon>
        <taxon>Hymenogastraceae</taxon>
        <taxon>Gymnopilus</taxon>
    </lineage>
</organism>
<feature type="binding site" evidence="6">
    <location>
        <position position="350"/>
    </location>
    <ligand>
        <name>Mg(2+)</name>
        <dbReference type="ChEBI" id="CHEBI:18420"/>
    </ligand>
</feature>
<sequence>MQRTTGYLRIYVLDISAGCCVSRSALHFLSPCIAADAMPIPVAKKKTTNLDLSWPPVLVRDDETDEERRLRVGEEAEAKRVSDNIDRQLEAERLEKRKTAGPKILLLGTLAVHLLFSTALTIQPPHLVGQAESGKSTVLKNFQLHFAPKAFELEAEVWRPVIHLNLVRSVNFIVNLVLSRSQGLRDSIQGHQRMSSSVISTDLRKLCIRLAPLRQVEENLIKFLSGDESPRPDTPSGLKSQPYHPAKAPDISIPATNKWKQALTRERVSSDSRSTRSLDRVGDGQSRRILAALGDDIDALWKDSTVQEILKSSDIALEEQPGFFLNQVPRVTSEDFIPRPDDVLKARVTTIGPEEHTIVAEKGSEKAKHWTIYDVGGARGQRAVWAQFFDDVNIIIFLAPMSGFNQVLAEDESVNRLTDSLRLWQTICSNKLLAGVEFVLFLNKLDILDAKLKSGIQFSSFVTSYVDKPNETKPVAKYLLDVFVSLHQQYSPRRRKLHPHLTCAVDTKATSSVIVRIQETILVKILAETNII</sequence>
<dbReference type="OrthoDB" id="5817230at2759"/>
<keyword evidence="6" id="KW-0460">Magnesium</keyword>
<dbReference type="SUPFAM" id="SSF52540">
    <property type="entry name" value="P-loop containing nucleoside triphosphate hydrolases"/>
    <property type="match status" value="1"/>
</dbReference>
<name>A0A409W5C2_9AGAR</name>
<dbReference type="EMBL" id="NHYE01005388">
    <property type="protein sequence ID" value="PPQ73720.1"/>
    <property type="molecule type" value="Genomic_DNA"/>
</dbReference>
<evidence type="ECO:0000256" key="5">
    <source>
        <dbReference type="PIRSR" id="PIRSR601019-1"/>
    </source>
</evidence>
<keyword evidence="2 5" id="KW-0547">Nucleotide-binding</keyword>
<accession>A0A409W5C2</accession>